<keyword evidence="4" id="KW-0418">Kinase</keyword>
<comment type="caution">
    <text evidence="10">The sequence shown here is derived from an EMBL/GenBank/DDBJ whole genome shotgun (WGS) entry which is preliminary data.</text>
</comment>
<feature type="binding site" evidence="6">
    <location>
        <position position="473"/>
    </location>
    <ligand>
        <name>ATP</name>
        <dbReference type="ChEBI" id="CHEBI:30616"/>
    </ligand>
</feature>
<evidence type="ECO:0000256" key="2">
    <source>
        <dbReference type="ARBA" id="ARBA00022679"/>
    </source>
</evidence>
<dbReference type="OrthoDB" id="10263751at2759"/>
<evidence type="ECO:0000256" key="7">
    <source>
        <dbReference type="RuleBase" id="RU004011"/>
    </source>
</evidence>
<accession>A0A9W7CXP2</accession>
<dbReference type="EMBL" id="BSXT01002060">
    <property type="protein sequence ID" value="GMF46965.1"/>
    <property type="molecule type" value="Genomic_DNA"/>
</dbReference>
<evidence type="ECO:0000256" key="4">
    <source>
        <dbReference type="ARBA" id="ARBA00022777"/>
    </source>
</evidence>
<keyword evidence="11" id="KW-1185">Reference proteome</keyword>
<feature type="binding site" evidence="6">
    <location>
        <position position="439"/>
    </location>
    <ligand>
        <name>ATP</name>
        <dbReference type="ChEBI" id="CHEBI:30616"/>
    </ligand>
</feature>
<dbReference type="Gene3D" id="3.40.50.300">
    <property type="entry name" value="P-loop containing nucleotide triphosphate hydrolases"/>
    <property type="match status" value="1"/>
</dbReference>
<feature type="active site" description="Pros-phosphohistidine intermediate" evidence="6">
    <location>
        <position position="500"/>
    </location>
</feature>
<keyword evidence="2" id="KW-0808">Transferase</keyword>
<evidence type="ECO:0000256" key="6">
    <source>
        <dbReference type="PROSITE-ProRule" id="PRU00706"/>
    </source>
</evidence>
<dbReference type="Gene3D" id="3.30.70.141">
    <property type="entry name" value="Nucleoside diphosphate kinase-like domain"/>
    <property type="match status" value="2"/>
</dbReference>
<organism evidence="10 11">
    <name type="scientific">Phytophthora fragariaefolia</name>
    <dbReference type="NCBI Taxonomy" id="1490495"/>
    <lineage>
        <taxon>Eukaryota</taxon>
        <taxon>Sar</taxon>
        <taxon>Stramenopiles</taxon>
        <taxon>Oomycota</taxon>
        <taxon>Peronosporomycetes</taxon>
        <taxon>Peronosporales</taxon>
        <taxon>Peronosporaceae</taxon>
        <taxon>Phytophthora</taxon>
    </lineage>
</organism>
<dbReference type="PANTHER" id="PTHR46161">
    <property type="entry name" value="NUCLEOSIDE DIPHOSPHATE KINASE"/>
    <property type="match status" value="1"/>
</dbReference>
<dbReference type="SUPFAM" id="SSF54919">
    <property type="entry name" value="Nucleoside diphosphate kinase, NDK"/>
    <property type="match status" value="2"/>
</dbReference>
<feature type="binding site" evidence="6">
    <location>
        <position position="467"/>
    </location>
    <ligand>
        <name>ATP</name>
        <dbReference type="ChEBI" id="CHEBI:30616"/>
    </ligand>
</feature>
<keyword evidence="3" id="KW-0547">Nucleotide-binding</keyword>
<dbReference type="InterPro" id="IPR034907">
    <property type="entry name" value="NDK-like_dom"/>
</dbReference>
<dbReference type="Pfam" id="PF00334">
    <property type="entry name" value="NDK"/>
    <property type="match status" value="2"/>
</dbReference>
<feature type="region of interest" description="Disordered" evidence="8">
    <location>
        <begin position="1189"/>
        <end position="1219"/>
    </location>
</feature>
<dbReference type="GO" id="GO:0006228">
    <property type="term" value="P:UTP biosynthetic process"/>
    <property type="evidence" value="ECO:0007669"/>
    <property type="project" value="InterPro"/>
</dbReference>
<protein>
    <submittedName>
        <fullName evidence="10">Unnamed protein product</fullName>
    </submittedName>
</protein>
<feature type="binding site" evidence="6">
    <location>
        <position position="390"/>
    </location>
    <ligand>
        <name>ATP</name>
        <dbReference type="ChEBI" id="CHEBI:30616"/>
    </ligand>
</feature>
<reference evidence="10" key="1">
    <citation type="submission" date="2023-04" db="EMBL/GenBank/DDBJ databases">
        <title>Phytophthora fragariaefolia NBRC 109709.</title>
        <authorList>
            <person name="Ichikawa N."/>
            <person name="Sato H."/>
            <person name="Tonouchi N."/>
        </authorList>
    </citation>
    <scope>NUCLEOTIDE SEQUENCE</scope>
    <source>
        <strain evidence="10">NBRC 109709</strain>
    </source>
</reference>
<dbReference type="GO" id="GO:0006183">
    <property type="term" value="P:GTP biosynthetic process"/>
    <property type="evidence" value="ECO:0007669"/>
    <property type="project" value="InterPro"/>
</dbReference>
<dbReference type="InterPro" id="IPR036850">
    <property type="entry name" value="NDK-like_dom_sf"/>
</dbReference>
<evidence type="ECO:0000313" key="10">
    <source>
        <dbReference type="EMBL" id="GMF46965.1"/>
    </source>
</evidence>
<evidence type="ECO:0000256" key="1">
    <source>
        <dbReference type="ARBA" id="ARBA00008142"/>
    </source>
</evidence>
<dbReference type="PANTHER" id="PTHR46161:SF3">
    <property type="entry name" value="NUCLEOSIDE DIPHOSPHATE KINASE DDB_G0292928-RELATED"/>
    <property type="match status" value="1"/>
</dbReference>
<evidence type="ECO:0000259" key="9">
    <source>
        <dbReference type="SMART" id="SM00562"/>
    </source>
</evidence>
<evidence type="ECO:0000256" key="5">
    <source>
        <dbReference type="ARBA" id="ARBA00022840"/>
    </source>
</evidence>
<feature type="binding site" evidence="6">
    <location>
        <position position="487"/>
    </location>
    <ligand>
        <name>ATP</name>
        <dbReference type="ChEBI" id="CHEBI:30616"/>
    </ligand>
</feature>
<comment type="similarity">
    <text evidence="1 6 7">Belongs to the NDK family.</text>
</comment>
<dbReference type="PRINTS" id="PR01243">
    <property type="entry name" value="NUCDPKINASE"/>
</dbReference>
<evidence type="ECO:0000313" key="11">
    <source>
        <dbReference type="Proteomes" id="UP001165121"/>
    </source>
</evidence>
<proteinExistence type="inferred from homology"/>
<name>A0A9W7CXP2_9STRA</name>
<keyword evidence="5" id="KW-0067">ATP-binding</keyword>
<dbReference type="SMART" id="SM00562">
    <property type="entry name" value="NDK"/>
    <property type="match status" value="1"/>
</dbReference>
<dbReference type="PROSITE" id="PS51374">
    <property type="entry name" value="NDPK_LIKE"/>
    <property type="match status" value="1"/>
</dbReference>
<dbReference type="GO" id="GO:0006241">
    <property type="term" value="P:CTP biosynthetic process"/>
    <property type="evidence" value="ECO:0007669"/>
    <property type="project" value="InterPro"/>
</dbReference>
<sequence length="1469" mass="160915">MGREAFVVVLLKPEIATGYFKFATSDGADDTPSSAPSSSIPGVSAVEAAFLLPNGHIIPSVIARIKDKGFEIVQRRTKQLTRAEARHLFSFELHHRYGDDEHTFATFLVSITSGPSLALLLKLPAALALGDANAAIKKWVELAGDWDPVVARKKALAASIPHDQWPLRALCGLNAVQNGISSSPHACCSRRERFFLFPPPAPQLERATVVLLPTFNSNFSDGKEILLSTIRKEVRAMVVETMQGCFLSGDETLALCGLTRTLDEGPARQACDSVMQLANESIGDKGVEVIVLEGLDLSYTLRSALGPADLEMAKLYFPDSVRGQVPSKLPTVELPAGLYPNETADDDALGFESGIFLSFDSKLRIGSAASNPSETLQKGIPIESTLGLIKPNAACKPEVVDEIMRMISLFGFAVERHRRLLLSQEQAGAFYGEHRGKPFFETLLSFMTSGEIVALRLSRPHAIKAWRTLMGPTNSIKARETYPWTLRARFGVDGTRNATHGSDATASAARELCFFFGSAVSASSIASKLPGTALFSAQFVAQRTMVLPGMAESISVENILTTGLKGLVEQKLTDPMEACRWLGQWLVTYRSRGLEEEAGVHGKLQNSVNDAKIQIKAKCPTKADNCIKARKVVAITLEATIDDELRTALFDILHERLVDARYELVDVAIELQKYPAVNVAVSSIVKTLKECGRRRCVLFGCEELTNSSIFHRELIIQAPADWQINYFVHLETQNRNVGGSSVLKTSPSFDNPVLHFMLPSTPVNNPRENLTNEALNGLFQAVFDPSVVLLADPHKLVPIDIWSKVAKTFGFYLLTFNALIAMLKTRNDGSDETRLLLQLIHSGATVPPTLMLTLLRRVLLGTQPGSNSIAQKFLLLGFPWSELQVAELERTIGTPHRVLCVQGAVDRSKANNITRELPAWMNAFRMKGLVQNVWINTNAGVDCDAVCFALHGALAPVIGCFLGNCNDTKQVRSLQSVAKSQGFIWVECALSGPSTVQKLNEFLLRTHAGREKFLLHGYPQTPAQAADLVSLVGPPQFVIHDSSSASPVAQELLAVFDAQPTIMQLDLANSATAQISVASSKLRSTFFRKQIVAVTGSVGTLDLRQLRDVVGPLGFDVIKFQNDGNTQSNECDLIHELDRRVQSVQAPRCLVVGTPETTSFYHALEAHIGRAMLRILILQHVQLRVRSPDALDDGDSDDYSDEEQGHIQVSENGSDGEDCSLPTSGGVQMRKVMKALSPKLSQLLQSFASSSKSSVSLDVLGFLENTPYGSFRLVQDIVSRLRPRLFGVVGHPFSFYQTAARCFCRRNLVGFIDLHQVSSSLEALDALENLIATSSHNVYCLDGFPSSHPGDCVPSKSSSSLPRYVAQQLWELDRRLGAFTSLIHFTTALEVLEERTPEQVTRRMLDAAQDDLELASADLLRWFTTGKNPRQTISEVTCDRTLEDAQEELDSVLQRALRPTRPAIKQKGG</sequence>
<feature type="domain" description="Nucleoside diphosphate kinase-like" evidence="9">
    <location>
        <begin position="382"/>
        <end position="523"/>
    </location>
</feature>
<evidence type="ECO:0000256" key="8">
    <source>
        <dbReference type="SAM" id="MobiDB-lite"/>
    </source>
</evidence>
<dbReference type="Proteomes" id="UP001165121">
    <property type="component" value="Unassembled WGS sequence"/>
</dbReference>
<dbReference type="InterPro" id="IPR001564">
    <property type="entry name" value="Nucleoside_diP_kinase"/>
</dbReference>
<gene>
    <name evidence="10" type="ORF">Pfra01_001752000</name>
</gene>
<feature type="binding site" evidence="6">
    <location>
        <position position="497"/>
    </location>
    <ligand>
        <name>ATP</name>
        <dbReference type="ChEBI" id="CHEBI:30616"/>
    </ligand>
</feature>
<dbReference type="InterPro" id="IPR027417">
    <property type="entry name" value="P-loop_NTPase"/>
</dbReference>
<feature type="compositionally biased region" description="Acidic residues" evidence="8">
    <location>
        <begin position="1190"/>
        <end position="1202"/>
    </location>
</feature>
<dbReference type="GO" id="GO:0005524">
    <property type="term" value="F:ATP binding"/>
    <property type="evidence" value="ECO:0007669"/>
    <property type="project" value="UniProtKB-KW"/>
</dbReference>
<dbReference type="GO" id="GO:0004550">
    <property type="term" value="F:nucleoside diphosphate kinase activity"/>
    <property type="evidence" value="ECO:0007669"/>
    <property type="project" value="InterPro"/>
</dbReference>
<evidence type="ECO:0000256" key="3">
    <source>
        <dbReference type="ARBA" id="ARBA00022741"/>
    </source>
</evidence>